<organism evidence="2 3">
    <name type="scientific">Caenorhabditis elegans</name>
    <dbReference type="NCBI Taxonomy" id="6239"/>
    <lineage>
        <taxon>Eukaryota</taxon>
        <taxon>Metazoa</taxon>
        <taxon>Ecdysozoa</taxon>
        <taxon>Nematoda</taxon>
        <taxon>Chromadorea</taxon>
        <taxon>Rhabditida</taxon>
        <taxon>Rhabditina</taxon>
        <taxon>Rhabditomorpha</taxon>
        <taxon>Rhabditoidea</taxon>
        <taxon>Rhabditidae</taxon>
        <taxon>Peloderinae</taxon>
        <taxon>Caenorhabditis</taxon>
    </lineage>
</organism>
<dbReference type="OrthoDB" id="5776541at2759"/>
<dbReference type="CTD" id="260019"/>
<dbReference type="InParanoid" id="Q95XA3"/>
<keyword evidence="3" id="KW-1185">Reference proteome</keyword>
<proteinExistence type="predicted"/>
<dbReference type="OMA" id="PFRELIC"/>
<dbReference type="eggNOG" id="ENOG502TFZ6">
    <property type="taxonomic scope" value="Eukaryota"/>
</dbReference>
<evidence type="ECO:0000256" key="1">
    <source>
        <dbReference type="SAM" id="SignalP"/>
    </source>
</evidence>
<dbReference type="AGR" id="WB:WBGene00021384"/>
<gene>
    <name evidence="2" type="ORF">CELE_Y37F4.3</name>
    <name evidence="2 4" type="ORF">Y37F4.3</name>
</gene>
<dbReference type="KEGG" id="cel:CELE_Y37F4.3"/>
<dbReference type="Bgee" id="WBGene00021384">
    <property type="expression patterns" value="Expressed in larva and 1 other cell type or tissue"/>
</dbReference>
<reference evidence="2 3" key="1">
    <citation type="journal article" date="1998" name="Science">
        <title>Genome sequence of the nematode C. elegans: a platform for investigating biology.</title>
        <authorList>
            <consortium name="The C. elegans sequencing consortium"/>
            <person name="Sulson J.E."/>
            <person name="Waterston R."/>
        </authorList>
    </citation>
    <scope>NUCLEOTIDE SEQUENCE [LARGE SCALE GENOMIC DNA]</scope>
    <source>
        <strain evidence="2 3">Bristol N2</strain>
    </source>
</reference>
<evidence type="ECO:0000313" key="2">
    <source>
        <dbReference type="EMBL" id="CCD66823.1"/>
    </source>
</evidence>
<dbReference type="PaxDb" id="6239-Y37F4.3"/>
<dbReference type="RefSeq" id="NP_740915.1">
    <property type="nucleotide sequence ID" value="NM_170920.1"/>
</dbReference>
<dbReference type="UCSC" id="Y37F4.3">
    <property type="organism name" value="c. elegans"/>
</dbReference>
<feature type="signal peptide" evidence="1">
    <location>
        <begin position="1"/>
        <end position="19"/>
    </location>
</feature>
<dbReference type="AlphaFoldDB" id="Q95XA3"/>
<feature type="chain" id="PRO_5004323942" evidence="1">
    <location>
        <begin position="20"/>
        <end position="102"/>
    </location>
</feature>
<name>Q95XA3_CAEEL</name>
<dbReference type="GeneID" id="260019"/>
<protein>
    <submittedName>
        <fullName evidence="2">Saposin B-type domain-containing protein</fullName>
    </submittedName>
</protein>
<keyword evidence="1" id="KW-0732">Signal</keyword>
<evidence type="ECO:0000313" key="4">
    <source>
        <dbReference type="WormBase" id="Y37F4.3"/>
    </source>
</evidence>
<dbReference type="HOGENOM" id="CLU_2279974_0_0_1"/>
<dbReference type="EMBL" id="BX284601">
    <property type="protein sequence ID" value="CCD66823.1"/>
    <property type="molecule type" value="Genomic_DNA"/>
</dbReference>
<dbReference type="FunCoup" id="Q95XA3">
    <property type="interactions" value="308"/>
</dbReference>
<sequence>MKIVIFCLILGTIIQGYVAENFWETACSQCNVYVDMWLPENADSFFVLSDLVIKNTCSKFPGNIDDPCYTLINLPVRFTYNTFWTFLSPFRELICVAFCSSQ</sequence>
<evidence type="ECO:0000313" key="3">
    <source>
        <dbReference type="Proteomes" id="UP000001940"/>
    </source>
</evidence>
<dbReference type="WormBase" id="Y37F4.3">
    <property type="protein sequence ID" value="CE29851"/>
    <property type="gene ID" value="WBGene00021384"/>
</dbReference>
<accession>Q95XA3</accession>
<dbReference type="Proteomes" id="UP000001940">
    <property type="component" value="Chromosome I"/>
</dbReference>